<dbReference type="RefSeq" id="WP_172647836.1">
    <property type="nucleotide sequence ID" value="NZ_JAFICZ010000001.1"/>
</dbReference>
<dbReference type="AlphaFoldDB" id="A0A8I2C922"/>
<evidence type="ECO:0000313" key="3">
    <source>
        <dbReference type="Proteomes" id="UP000673383"/>
    </source>
</evidence>
<organism evidence="2 3">
    <name type="scientific">Bradyrhizobium elkanii</name>
    <dbReference type="NCBI Taxonomy" id="29448"/>
    <lineage>
        <taxon>Bacteria</taxon>
        <taxon>Pseudomonadati</taxon>
        <taxon>Pseudomonadota</taxon>
        <taxon>Alphaproteobacteria</taxon>
        <taxon>Hyphomicrobiales</taxon>
        <taxon>Nitrobacteraceae</taxon>
        <taxon>Bradyrhizobium</taxon>
    </lineage>
</organism>
<reference evidence="2" key="1">
    <citation type="submission" date="2021-02" db="EMBL/GenBank/DDBJ databases">
        <title>Genomic Encyclopedia of Type Strains, Phase IV (KMG-V): Genome sequencing to study the core and pangenomes of soil and plant-associated prokaryotes.</title>
        <authorList>
            <person name="Whitman W."/>
        </authorList>
    </citation>
    <scope>NUCLEOTIDE SEQUENCE</scope>
    <source>
        <strain evidence="2">USDA 406</strain>
    </source>
</reference>
<dbReference type="EMBL" id="JAFICZ010000001">
    <property type="protein sequence ID" value="MBP1296976.1"/>
    <property type="molecule type" value="Genomic_DNA"/>
</dbReference>
<evidence type="ECO:0000313" key="2">
    <source>
        <dbReference type="EMBL" id="MBP1296976.1"/>
    </source>
</evidence>
<name>A0A8I2C922_BRAEL</name>
<proteinExistence type="predicted"/>
<comment type="caution">
    <text evidence="2">The sequence shown here is derived from an EMBL/GenBank/DDBJ whole genome shotgun (WGS) entry which is preliminary data.</text>
</comment>
<feature type="region of interest" description="Disordered" evidence="1">
    <location>
        <begin position="77"/>
        <end position="107"/>
    </location>
</feature>
<sequence>MKTKLATSYYSTAVGHGQVDGLFFGTFGIPGKPPMWVHDQHGQPKTFRDPDQACLAGFKVMVTQLNRARQEQDFRVKGAKNPMRRWTAPERSNANEPTIETVFGKKK</sequence>
<accession>A0A8I2C922</accession>
<gene>
    <name evidence="2" type="ORF">JOH49_006729</name>
</gene>
<dbReference type="Proteomes" id="UP000673383">
    <property type="component" value="Unassembled WGS sequence"/>
</dbReference>
<protein>
    <submittedName>
        <fullName evidence="2">Uncharacterized protein</fullName>
    </submittedName>
</protein>
<evidence type="ECO:0000256" key="1">
    <source>
        <dbReference type="SAM" id="MobiDB-lite"/>
    </source>
</evidence>